<dbReference type="Pfam" id="PF02824">
    <property type="entry name" value="TGS"/>
    <property type="match status" value="1"/>
</dbReference>
<evidence type="ECO:0000313" key="7">
    <source>
        <dbReference type="EMBL" id="CAK9112754.1"/>
    </source>
</evidence>
<evidence type="ECO:0000256" key="4">
    <source>
        <dbReference type="SAM" id="Coils"/>
    </source>
</evidence>
<dbReference type="Gene3D" id="3.10.20.30">
    <property type="match status" value="1"/>
</dbReference>
<keyword evidence="3" id="KW-0677">Repeat</keyword>
<feature type="region of interest" description="Disordered" evidence="5">
    <location>
        <begin position="1196"/>
        <end position="1225"/>
    </location>
</feature>
<feature type="region of interest" description="Disordered" evidence="5">
    <location>
        <begin position="759"/>
        <end position="789"/>
    </location>
</feature>
<feature type="region of interest" description="Disordered" evidence="5">
    <location>
        <begin position="464"/>
        <end position="505"/>
    </location>
</feature>
<feature type="coiled-coil region" evidence="4">
    <location>
        <begin position="1056"/>
        <end position="1102"/>
    </location>
</feature>
<dbReference type="PANTHER" id="PTHR24113:SF12">
    <property type="entry name" value="RAN GTPASE-ACTIVATING PROTEIN 1"/>
    <property type="match status" value="1"/>
</dbReference>
<dbReference type="SUPFAM" id="SSF81271">
    <property type="entry name" value="TGS-like"/>
    <property type="match status" value="1"/>
</dbReference>
<dbReference type="Proteomes" id="UP001642464">
    <property type="component" value="Unassembled WGS sequence"/>
</dbReference>
<dbReference type="Gene3D" id="3.80.10.10">
    <property type="entry name" value="Ribonuclease Inhibitor"/>
    <property type="match status" value="1"/>
</dbReference>
<gene>
    <name evidence="7" type="ORF">SCF082_LOCUS52278</name>
</gene>
<dbReference type="Pfam" id="PF13516">
    <property type="entry name" value="LRR_6"/>
    <property type="match status" value="1"/>
</dbReference>
<feature type="domain" description="TGS" evidence="6">
    <location>
        <begin position="60"/>
        <end position="148"/>
    </location>
</feature>
<feature type="compositionally biased region" description="Polar residues" evidence="5">
    <location>
        <begin position="1205"/>
        <end position="1216"/>
    </location>
</feature>
<evidence type="ECO:0000256" key="2">
    <source>
        <dbReference type="ARBA" id="ARBA00022614"/>
    </source>
</evidence>
<dbReference type="InterPro" id="IPR004095">
    <property type="entry name" value="TGS"/>
</dbReference>
<keyword evidence="8" id="KW-1185">Reference proteome</keyword>
<dbReference type="InterPro" id="IPR001611">
    <property type="entry name" value="Leu-rich_rpt"/>
</dbReference>
<dbReference type="SUPFAM" id="SSF52047">
    <property type="entry name" value="RNI-like"/>
    <property type="match status" value="1"/>
</dbReference>
<evidence type="ECO:0000313" key="8">
    <source>
        <dbReference type="Proteomes" id="UP001642464"/>
    </source>
</evidence>
<dbReference type="InterPro" id="IPR032675">
    <property type="entry name" value="LRR_dom_sf"/>
</dbReference>
<keyword evidence="2" id="KW-0433">Leucine-rich repeat</keyword>
<reference evidence="7 8" key="1">
    <citation type="submission" date="2024-02" db="EMBL/GenBank/DDBJ databases">
        <authorList>
            <person name="Chen Y."/>
            <person name="Shah S."/>
            <person name="Dougan E. K."/>
            <person name="Thang M."/>
            <person name="Chan C."/>
        </authorList>
    </citation>
    <scope>NUCLEOTIDE SEQUENCE [LARGE SCALE GENOMIC DNA]</scope>
</reference>
<keyword evidence="1" id="KW-0343">GTPase activation</keyword>
<keyword evidence="4" id="KW-0175">Coiled coil</keyword>
<dbReference type="EMBL" id="CAXAMM010044017">
    <property type="protein sequence ID" value="CAK9112754.1"/>
    <property type="molecule type" value="Genomic_DNA"/>
</dbReference>
<evidence type="ECO:0000259" key="6">
    <source>
        <dbReference type="PROSITE" id="PS51880"/>
    </source>
</evidence>
<dbReference type="InterPro" id="IPR012675">
    <property type="entry name" value="Beta-grasp_dom_sf"/>
</dbReference>
<dbReference type="InterPro" id="IPR027038">
    <property type="entry name" value="RanGap"/>
</dbReference>
<proteinExistence type="predicted"/>
<sequence length="1550" mass="172946">MAAAAGKRAFAGGGPRIGETGKFEGEFKVQKAAPYIKHRLEVWDKLYAKYTSGLSGKPRKDIKIELPDGTVKDGKAFETSPMDIAMSISKGLAESAIVAKVIYKETVESLKQCVVADIEEDELEVDETSVLWDLTRPLEGSCRMELLKFDHPQGQALRCTATLLPVAGYDPFRLYFDVPVWGGWRELRDPITQRRYWNNVNSMLMTWSLVELIRLNGLEEFLLLGDWQLFSVVPEKMEEYEDPNFHLHVYSNPDLSGEPILDLNSGDVVASVNLPKPGISEILLPDVDAIIKSGYVKYRWPPQDGSRYLQLLPTKMRNEDFSGMDAVVGPSWTVLPAPPHRRGPNDTALAVTETRDPRSNLLGWLRAGAEVRLHLIEGTRALLGWLEEEDAHFAGGWISVVRLDGSATVRRILEETSNQRIQRELNEHLKELEAQGMDTLEALKCIDEAQDLLACDSQSLSSKNSARHSSKVLSRHGSKLGSRRSSERRSSSRSTSRHHTPRTPRVLEWPKVASQFVGPPEKQEQRETVIGGWRQVTDPVWGRPLYVSPVQGRSTWGVNEVIKTGGLDDLLLNRSWELCCIDPEALEIQKADDWFLNVYPTPSLTGEPIEHWEKGRLIIVQTFDEKTGIATVLIPPQDPEGDAATGYVSYAMRDGRPLMKAMVAPVDEWPELPEGQLYAGAKPPEDGNFLEGPFFAVLPLDQNELTVSIGQDVGSDAWAKMPRGYRLRHFAEILGFRARLPDLEGGGWVSLCNPKGMPHFRKQPSQAPELELPEELSSRGSKGSKLPSARRKGHLPIVWPGLGIWIPDVKPPEVPKPEPKTLPELLYNMGTGRALCDWQRMALPPYKEMVWKNRHAASTTHLHELLRLKIWKPAVVEIEWLHIREAEDERSRRVASMPKGSCIITQWVSSSGAVRVLLPEEEDDPTPGVGWADLGGAQGACVVLLEEGLDFWVEPQGGHIAEEDQEDLDEFRPTKLLLRESLEASSQCGALQRGDVVQIAELVGRFARVVRLKSIEEHDEAVGGWLDLFTEAGWSCLRKRFLGQTHPEEVKRRLIKEEAQQVAIQLSKESEQASSKREPDVYEEEEETVPELLRELGELEVKSIYTRDWREDIDPIWGRRYFVNRWSGQVIHKLTLYGVAEATVKLTVYFNNLSVNAAALQREEWPEKKLKQLEDSSIAGFAAMADVPDKRVSVKFSAGPEDPIENSTPPTPSEDSITGEETHSLPRSDLKVEVLLRAPGVKASWASASLQRLMANVEIFSNHIAEVLGSVPQIWLLLLKEGEPFTLVRADLEEMDIPRETEMVERARSKASEISELALMVDSEFVELKKNLMWSRPKSMQYAFHQIGEANARAMCEGLEMAYNADHARKDPSHLEELSIWGCAIGNGGAVALANAFALGCGEKLQTIILDENDIGAAGAKALGAGLKAVPFLKELSLPKNPLGKGFVSLLEGISPALKVFDAAEANLDDEAALATAKTITRWPMLRSLRLAGNVMTILGIEGLVRSMLLAKELQQLDLRGSSTTPLAVEWHRLMKLLQKGNIDTRKLRL</sequence>
<dbReference type="InterPro" id="IPR012676">
    <property type="entry name" value="TGS-like"/>
</dbReference>
<feature type="compositionally biased region" description="Basic residues" evidence="5">
    <location>
        <begin position="465"/>
        <end position="482"/>
    </location>
</feature>
<dbReference type="SMART" id="SM00368">
    <property type="entry name" value="LRR_RI"/>
    <property type="match status" value="2"/>
</dbReference>
<evidence type="ECO:0000256" key="3">
    <source>
        <dbReference type="ARBA" id="ARBA00022737"/>
    </source>
</evidence>
<evidence type="ECO:0000256" key="1">
    <source>
        <dbReference type="ARBA" id="ARBA00022468"/>
    </source>
</evidence>
<organism evidence="7 8">
    <name type="scientific">Durusdinium trenchii</name>
    <dbReference type="NCBI Taxonomy" id="1381693"/>
    <lineage>
        <taxon>Eukaryota</taxon>
        <taxon>Sar</taxon>
        <taxon>Alveolata</taxon>
        <taxon>Dinophyceae</taxon>
        <taxon>Suessiales</taxon>
        <taxon>Symbiodiniaceae</taxon>
        <taxon>Durusdinium</taxon>
    </lineage>
</organism>
<comment type="caution">
    <text evidence="7">The sequence shown here is derived from an EMBL/GenBank/DDBJ whole genome shotgun (WGS) entry which is preliminary data.</text>
</comment>
<accession>A0ABP0SK73</accession>
<protein>
    <submittedName>
        <fullName evidence="7">Cytoplasmic (Threonyl-tRNA synthetase) (ThrRS)</fullName>
    </submittedName>
</protein>
<dbReference type="CDD" id="cd01667">
    <property type="entry name" value="TGS_ThrRS"/>
    <property type="match status" value="1"/>
</dbReference>
<name>A0ABP0SK73_9DINO</name>
<dbReference type="PROSITE" id="PS51880">
    <property type="entry name" value="TGS"/>
    <property type="match status" value="1"/>
</dbReference>
<dbReference type="PANTHER" id="PTHR24113">
    <property type="entry name" value="RAN GTPASE-ACTIVATING PROTEIN 1"/>
    <property type="match status" value="1"/>
</dbReference>
<evidence type="ECO:0000256" key="5">
    <source>
        <dbReference type="SAM" id="MobiDB-lite"/>
    </source>
</evidence>